<dbReference type="Gene3D" id="3.40.50.300">
    <property type="entry name" value="P-loop containing nucleotide triphosphate hydrolases"/>
    <property type="match status" value="1"/>
</dbReference>
<keyword evidence="5 7" id="KW-1133">Transmembrane helix</keyword>
<accession>A0ABZ0Q299</accession>
<dbReference type="PANTHER" id="PTHR37937">
    <property type="entry name" value="CONJUGATIVE TRANSFER: DNA TRANSPORT"/>
    <property type="match status" value="1"/>
</dbReference>
<dbReference type="Pfam" id="PF12696">
    <property type="entry name" value="TraG-D_C"/>
    <property type="match status" value="1"/>
</dbReference>
<dbReference type="NCBIfam" id="NF045973">
    <property type="entry name" value="conju_CD1115"/>
    <property type="match status" value="1"/>
</dbReference>
<gene>
    <name evidence="9" type="ORF">N6G96_07165</name>
</gene>
<sequence>MRKDKIGKSENRGIFELAGPFMLLVFFVIGALLTWVATMWTVHMLHTILPWLAPGIKLGHWIKPPTTNDVFTMKLFHDTYSLKRYQTIYRGMLAIGVGLTAWIDFRIWRKYHHINHNEYGKASLATPHEIKREYQAIPDRNKSFPGYGGVPISHVTNHTPAGLDLMDKMDPNNIQDLSTKLISRFGKLTTLDLASKGIPGKYYIDQSTVNSLVIGITRSGKGEMFVNPLADILSRAGKKSSMVVNDPKGELFQMAYVALRKRDYNVQVLNLQDMNSSMAYNPLAVAVDFAKRGYYDKAQQYINSVSNAIYTKPGHQSGGNDDFWIKSSISLLNALILALMDIAKRNDSWEKVTLRNAQLMLNEMGGDQVMVNADNEIVDDPQLATEQKSKLSLYFENFQKMPYAAFRKMAFNAFQQSNFAGKETAGSIYSSALEGLQIYQQDNIAQLTSMNSIDLNTIGFPRQFRVRIGGNDPEQNPYLSKIAKVHVLTNEGKEIESRQVKIDRQGYVVYPIENKCPDEFVVKITFDNPNNPSDMRSEFVTIVCHKKYKRRGLSSKPVRDQYTGKPILIGVTPIVLHGKTQVRVEVSNVECEYSEQPTALFLVTPPHNPAYNVLVSFLVDQTFNLNYDMALSSGRKTFNRIHFLLDEFGNLPPIPNMPTKVSIGLGQNILFEIIVQNLEQLSDNYGKEGAATIQSNCANIFYILTNSTTTAEMISKIVGKRTVNVKNLSGDLQNLNRGNLSDQRIGQNIFEPNELMDFKDGEMLVLRATTRRDKYHRRVKPSPIYNVLRKYLIPSRWMFLNHTFNSDMTMGDIPVETPHLGLNLADVSFDYNEVLESQLQDIDVDNAYDVGTDDDATTAMNNDLNRQPVLFNNDQLDQSAFMQTVEDAFVGTLSQTDTDTITFNQIKQNIREERGRFFTISPHNQINWLQEQLGTNYESFVDTVKDTTQKTIQKDR</sequence>
<evidence type="ECO:0000256" key="5">
    <source>
        <dbReference type="ARBA" id="ARBA00022989"/>
    </source>
</evidence>
<dbReference type="RefSeq" id="WP_323707362.1">
    <property type="nucleotide sequence ID" value="NZ_CP104774.1"/>
</dbReference>
<protein>
    <submittedName>
        <fullName evidence="9">Type IV secretory system conjugative DNA transfer family protein</fullName>
    </submittedName>
</protein>
<evidence type="ECO:0000256" key="6">
    <source>
        <dbReference type="ARBA" id="ARBA00023136"/>
    </source>
</evidence>
<evidence type="ECO:0000313" key="9">
    <source>
        <dbReference type="EMBL" id="WPC21069.1"/>
    </source>
</evidence>
<keyword evidence="4 7" id="KW-0812">Transmembrane</keyword>
<dbReference type="InterPro" id="IPR003688">
    <property type="entry name" value="TraG/VirD4"/>
</dbReference>
<dbReference type="InterPro" id="IPR032689">
    <property type="entry name" value="TraG-D_C"/>
</dbReference>
<name>A0ABZ0Q299_9LACO</name>
<feature type="domain" description="TraD/TraG TraM recognition site" evidence="8">
    <location>
        <begin position="640"/>
        <end position="759"/>
    </location>
</feature>
<dbReference type="Pfam" id="PF02534">
    <property type="entry name" value="T4SS-DNA_transf"/>
    <property type="match status" value="1"/>
</dbReference>
<evidence type="ECO:0000259" key="8">
    <source>
        <dbReference type="Pfam" id="PF12696"/>
    </source>
</evidence>
<organism evidence="9 10">
    <name type="scientific">Pediococcus inopinatus</name>
    <dbReference type="NCBI Taxonomy" id="114090"/>
    <lineage>
        <taxon>Bacteria</taxon>
        <taxon>Bacillati</taxon>
        <taxon>Bacillota</taxon>
        <taxon>Bacilli</taxon>
        <taxon>Lactobacillales</taxon>
        <taxon>Lactobacillaceae</taxon>
        <taxon>Pediococcus</taxon>
    </lineage>
</organism>
<reference evidence="10" key="1">
    <citation type="submission" date="2024-06" db="EMBL/GenBank/DDBJ databases">
        <authorList>
            <person name="Chang H.C."/>
            <person name="Mun S.Y."/>
        </authorList>
    </citation>
    <scope>NUCLEOTIDE SEQUENCE [LARGE SCALE GENOMIC DNA]</scope>
    <source>
        <strain evidence="10">KT1</strain>
    </source>
</reference>
<dbReference type="CDD" id="cd01127">
    <property type="entry name" value="TrwB_TraG_TraD_VirD4"/>
    <property type="match status" value="2"/>
</dbReference>
<evidence type="ECO:0000256" key="2">
    <source>
        <dbReference type="ARBA" id="ARBA00008806"/>
    </source>
</evidence>
<dbReference type="Proteomes" id="UP001302696">
    <property type="component" value="Chromosome"/>
</dbReference>
<evidence type="ECO:0000256" key="3">
    <source>
        <dbReference type="ARBA" id="ARBA00022475"/>
    </source>
</evidence>
<evidence type="ECO:0000256" key="1">
    <source>
        <dbReference type="ARBA" id="ARBA00004651"/>
    </source>
</evidence>
<comment type="similarity">
    <text evidence="2">Belongs to the VirD4/TraG family.</text>
</comment>
<evidence type="ECO:0000256" key="7">
    <source>
        <dbReference type="SAM" id="Phobius"/>
    </source>
</evidence>
<proteinExistence type="inferred from homology"/>
<comment type="subcellular location">
    <subcellularLocation>
        <location evidence="1">Cell membrane</location>
        <topology evidence="1">Multi-pass membrane protein</topology>
    </subcellularLocation>
</comment>
<feature type="transmembrane region" description="Helical" evidence="7">
    <location>
        <begin position="21"/>
        <end position="42"/>
    </location>
</feature>
<dbReference type="PANTHER" id="PTHR37937:SF1">
    <property type="entry name" value="CONJUGATIVE TRANSFER: DNA TRANSPORT"/>
    <property type="match status" value="1"/>
</dbReference>
<dbReference type="SUPFAM" id="SSF52540">
    <property type="entry name" value="P-loop containing nucleoside triphosphate hydrolases"/>
    <property type="match status" value="1"/>
</dbReference>
<dbReference type="InterPro" id="IPR051539">
    <property type="entry name" value="T4SS-coupling_protein"/>
</dbReference>
<keyword evidence="6 7" id="KW-0472">Membrane</keyword>
<dbReference type="InterPro" id="IPR027417">
    <property type="entry name" value="P-loop_NTPase"/>
</dbReference>
<evidence type="ECO:0000313" key="10">
    <source>
        <dbReference type="Proteomes" id="UP001302696"/>
    </source>
</evidence>
<evidence type="ECO:0000256" key="4">
    <source>
        <dbReference type="ARBA" id="ARBA00022692"/>
    </source>
</evidence>
<keyword evidence="3" id="KW-1003">Cell membrane</keyword>
<dbReference type="EMBL" id="CP104778">
    <property type="protein sequence ID" value="WPC21069.1"/>
    <property type="molecule type" value="Genomic_DNA"/>
</dbReference>
<keyword evidence="10" id="KW-1185">Reference proteome</keyword>